<proteinExistence type="inferred from homology"/>
<dbReference type="Pfam" id="PF10282">
    <property type="entry name" value="Lactonase"/>
    <property type="match status" value="1"/>
</dbReference>
<evidence type="ECO:0000256" key="2">
    <source>
        <dbReference type="SAM" id="MobiDB-lite"/>
    </source>
</evidence>
<dbReference type="Proteomes" id="UP000813444">
    <property type="component" value="Unassembled WGS sequence"/>
</dbReference>
<dbReference type="PANTHER" id="PTHR30344:SF1">
    <property type="entry name" value="6-PHOSPHOGLUCONOLACTONASE"/>
    <property type="match status" value="1"/>
</dbReference>
<feature type="signal peptide" evidence="3">
    <location>
        <begin position="1"/>
        <end position="20"/>
    </location>
</feature>
<reference evidence="4" key="1">
    <citation type="journal article" date="2021" name="Nat. Commun.">
        <title>Genetic determinants of endophytism in the Arabidopsis root mycobiome.</title>
        <authorList>
            <person name="Mesny F."/>
            <person name="Miyauchi S."/>
            <person name="Thiergart T."/>
            <person name="Pickel B."/>
            <person name="Atanasova L."/>
            <person name="Karlsson M."/>
            <person name="Huettel B."/>
            <person name="Barry K.W."/>
            <person name="Haridas S."/>
            <person name="Chen C."/>
            <person name="Bauer D."/>
            <person name="Andreopoulos W."/>
            <person name="Pangilinan J."/>
            <person name="LaButti K."/>
            <person name="Riley R."/>
            <person name="Lipzen A."/>
            <person name="Clum A."/>
            <person name="Drula E."/>
            <person name="Henrissat B."/>
            <person name="Kohler A."/>
            <person name="Grigoriev I.V."/>
            <person name="Martin F.M."/>
            <person name="Hacquard S."/>
        </authorList>
    </citation>
    <scope>NUCLEOTIDE SEQUENCE</scope>
    <source>
        <strain evidence="4">MPI-CAGE-CH-0235</strain>
    </source>
</reference>
<evidence type="ECO:0000313" key="5">
    <source>
        <dbReference type="Proteomes" id="UP000813444"/>
    </source>
</evidence>
<name>A0A8K0SFA8_9HYPO</name>
<dbReference type="PANTHER" id="PTHR30344">
    <property type="entry name" value="6-PHOSPHOGLUCONOLACTONASE-RELATED"/>
    <property type="match status" value="1"/>
</dbReference>
<feature type="region of interest" description="Disordered" evidence="2">
    <location>
        <begin position="202"/>
        <end position="224"/>
    </location>
</feature>
<dbReference type="InterPro" id="IPR019405">
    <property type="entry name" value="Lactonase_7-beta_prop"/>
</dbReference>
<evidence type="ECO:0000256" key="1">
    <source>
        <dbReference type="ARBA" id="ARBA00005564"/>
    </source>
</evidence>
<dbReference type="InterPro" id="IPR011048">
    <property type="entry name" value="Haem_d1_sf"/>
</dbReference>
<dbReference type="InterPro" id="IPR050282">
    <property type="entry name" value="Cycloisomerase_2"/>
</dbReference>
<dbReference type="EMBL" id="JAGPNK010000012">
    <property type="protein sequence ID" value="KAH7310675.1"/>
    <property type="molecule type" value="Genomic_DNA"/>
</dbReference>
<feature type="chain" id="PRO_5035463769" evidence="3">
    <location>
        <begin position="21"/>
        <end position="394"/>
    </location>
</feature>
<gene>
    <name evidence="4" type="ORF">B0I35DRAFT_358317</name>
</gene>
<dbReference type="GO" id="GO:0017057">
    <property type="term" value="F:6-phosphogluconolactonase activity"/>
    <property type="evidence" value="ECO:0007669"/>
    <property type="project" value="TreeGrafter"/>
</dbReference>
<sequence>MFRNFFATVVGLGLVPSAWAASLVVSHYTGRLYTLEFTQNGASGTLAITSNASGCGTLPAWLELYPEDRRLWCFDESWFGRGNIASFNVASNGQLSMAQQFSTTGNDVHGVLYGGSNGKSFIATAQYSPSTITTYRVPTSSSNAVLQQQRFTMSRPGPNPRQDVPHPHEVIVDPTGNFLLVPDLGADLIRIFSINHSTGQLTSCGSGQASPGDGPRHGKFWTPASSTNATDGLRLYTLNELGNSVSAWTVSYGSGCMSLSRTQTLSTYAAGVTPGSDTKAAELQLFGNFLYAANRADQTFGTDQDSIATYTINASTGALTWVEAANAHAYYPRTFQINRAGTLVAVGGQTSSNVAILSRDVSTGRIGGLIASIQVASRGRPGQEDGLSAVIWNE</sequence>
<evidence type="ECO:0000313" key="4">
    <source>
        <dbReference type="EMBL" id="KAH7310675.1"/>
    </source>
</evidence>
<organism evidence="4 5">
    <name type="scientific">Stachybotrys elegans</name>
    <dbReference type="NCBI Taxonomy" id="80388"/>
    <lineage>
        <taxon>Eukaryota</taxon>
        <taxon>Fungi</taxon>
        <taxon>Dikarya</taxon>
        <taxon>Ascomycota</taxon>
        <taxon>Pezizomycotina</taxon>
        <taxon>Sordariomycetes</taxon>
        <taxon>Hypocreomycetidae</taxon>
        <taxon>Hypocreales</taxon>
        <taxon>Stachybotryaceae</taxon>
        <taxon>Stachybotrys</taxon>
    </lineage>
</organism>
<keyword evidence="3" id="KW-0732">Signal</keyword>
<accession>A0A8K0SFA8</accession>
<dbReference type="SUPFAM" id="SSF51004">
    <property type="entry name" value="C-terminal (heme d1) domain of cytochrome cd1-nitrite reductase"/>
    <property type="match status" value="1"/>
</dbReference>
<evidence type="ECO:0000256" key="3">
    <source>
        <dbReference type="SAM" id="SignalP"/>
    </source>
</evidence>
<comment type="similarity">
    <text evidence="1">Belongs to the cycloisomerase 2 family.</text>
</comment>
<protein>
    <submittedName>
        <fullName evidence="4">Lactonase, 7-bladed beta-propeller-domain-containing protein</fullName>
    </submittedName>
</protein>
<keyword evidence="5" id="KW-1185">Reference proteome</keyword>
<dbReference type="AlphaFoldDB" id="A0A8K0SFA8"/>
<dbReference type="OrthoDB" id="9972196at2759"/>
<dbReference type="Gene3D" id="2.130.10.10">
    <property type="entry name" value="YVTN repeat-like/Quinoprotein amine dehydrogenase"/>
    <property type="match status" value="1"/>
</dbReference>
<dbReference type="InterPro" id="IPR015943">
    <property type="entry name" value="WD40/YVTN_repeat-like_dom_sf"/>
</dbReference>
<comment type="caution">
    <text evidence="4">The sequence shown here is derived from an EMBL/GenBank/DDBJ whole genome shotgun (WGS) entry which is preliminary data.</text>
</comment>